<reference evidence="4" key="1">
    <citation type="journal article" date="2019" name="Int. J. Syst. Evol. Microbiol.">
        <title>The Global Catalogue of Microorganisms (GCM) 10K type strain sequencing project: providing services to taxonomists for standard genome sequencing and annotation.</title>
        <authorList>
            <consortium name="The Broad Institute Genomics Platform"/>
            <consortium name="The Broad Institute Genome Sequencing Center for Infectious Disease"/>
            <person name="Wu L."/>
            <person name="Ma J."/>
        </authorList>
    </citation>
    <scope>NUCLEOTIDE SEQUENCE [LARGE SCALE GENOMIC DNA]</scope>
    <source>
        <strain evidence="4">CCM 7640</strain>
    </source>
</reference>
<evidence type="ECO:0000256" key="2">
    <source>
        <dbReference type="ARBA" id="ARBA00023125"/>
    </source>
</evidence>
<keyword evidence="1" id="KW-0680">Restriction system</keyword>
<comment type="caution">
    <text evidence="3">The sequence shown here is derived from an EMBL/GenBank/DDBJ whole genome shotgun (WGS) entry which is preliminary data.</text>
</comment>
<evidence type="ECO:0000256" key="1">
    <source>
        <dbReference type="ARBA" id="ARBA00022747"/>
    </source>
</evidence>
<dbReference type="InterPro" id="IPR052021">
    <property type="entry name" value="Type-I_RS_S_subunit"/>
</dbReference>
<evidence type="ECO:0000313" key="4">
    <source>
        <dbReference type="Proteomes" id="UP000629365"/>
    </source>
</evidence>
<protein>
    <recommendedName>
        <fullName evidence="5">Type I restriction modification DNA specificity domain-containing protein</fullName>
    </recommendedName>
</protein>
<dbReference type="PANTHER" id="PTHR30408">
    <property type="entry name" value="TYPE-1 RESTRICTION ENZYME ECOKI SPECIFICITY PROTEIN"/>
    <property type="match status" value="1"/>
</dbReference>
<organism evidence="3 4">
    <name type="scientific">Microbacterium murale</name>
    <dbReference type="NCBI Taxonomy" id="1081040"/>
    <lineage>
        <taxon>Bacteria</taxon>
        <taxon>Bacillati</taxon>
        <taxon>Actinomycetota</taxon>
        <taxon>Actinomycetes</taxon>
        <taxon>Micrococcales</taxon>
        <taxon>Microbacteriaceae</taxon>
        <taxon>Microbacterium</taxon>
    </lineage>
</organism>
<dbReference type="Proteomes" id="UP000629365">
    <property type="component" value="Unassembled WGS sequence"/>
</dbReference>
<keyword evidence="2" id="KW-0238">DNA-binding</keyword>
<dbReference type="PANTHER" id="PTHR30408:SF12">
    <property type="entry name" value="TYPE I RESTRICTION ENZYME MJAVIII SPECIFICITY SUBUNIT"/>
    <property type="match status" value="1"/>
</dbReference>
<evidence type="ECO:0008006" key="5">
    <source>
        <dbReference type="Google" id="ProtNLM"/>
    </source>
</evidence>
<keyword evidence="4" id="KW-1185">Reference proteome</keyword>
<dbReference type="EMBL" id="BMCM01000003">
    <property type="protein sequence ID" value="GGD76657.1"/>
    <property type="molecule type" value="Genomic_DNA"/>
</dbReference>
<accession>A0ABQ1RP45</accession>
<name>A0ABQ1RP45_9MICO</name>
<dbReference type="InterPro" id="IPR044946">
    <property type="entry name" value="Restrct_endonuc_typeI_TRD_sf"/>
</dbReference>
<sequence>MREGWRTAELGDLFEPSNARLGAHYAEPPVFSVSKYDGVIPAETFFGKRVASADLSTYKLLPDQAWVYSTIHIDEGSIARNNLHVDGVVSPMYTVMNWTSSLDDPRYVEQLLRSREMLAVYADNSQGSINRRRSLAWKSFSQIEVELPPLPEQRRIVDLIAAVDDEIDAADNEARYTARLLDTVLDVATSSDARSIGSVATISSGASWVKADVRPSEDAGSPVLTIANTRPGGIVSGAPAYVTGLSPKVGRLTASSVVAIRTNGNRDRIGNVYRVPDDYLGAAVSAFQFIVEPLIPEDSSYLYWMMRRPGFQSQVTRAASGSTGLGNIAAGKLRNLRVPWPEDITQRASSVEVYEDLDSACAAARAHAEALRTLRSNLLTVLLSGKHKIPSNYDLFLNFDEEAAA</sequence>
<dbReference type="Gene3D" id="3.90.220.20">
    <property type="entry name" value="DNA methylase specificity domains"/>
    <property type="match status" value="2"/>
</dbReference>
<evidence type="ECO:0000313" key="3">
    <source>
        <dbReference type="EMBL" id="GGD76657.1"/>
    </source>
</evidence>
<gene>
    <name evidence="3" type="ORF">GCM10007269_19510</name>
</gene>
<dbReference type="SUPFAM" id="SSF116734">
    <property type="entry name" value="DNA methylase specificity domain"/>
    <property type="match status" value="2"/>
</dbReference>
<proteinExistence type="predicted"/>